<dbReference type="EMBL" id="JADBGI010000005">
    <property type="protein sequence ID" value="MBE2998415.1"/>
    <property type="molecule type" value="Genomic_DNA"/>
</dbReference>
<sequence>MHQRGVRENNLRLILRRVSTHGPATRARLATVTGLTKATVSSLVSELIQARLLTELGVRSNGGAGRPGSVIDIDSDSHASIGLEVNVDYMAACVSDLGHRIRYHRVECADNRGAPRSAVDRLARVLGQALDAAREAELRPVGVALALPGLIDVSDGRLLHAPNLEWSDLPIAGMLAERLGLRPGMIRLENEANLAALGELSFGGGGEWGNYVQISGEIGVGAGIITGGRIDRGSRGFAGEIGHISVDPYGEPCGCGGRGCLERYCGLETMLRGAGLSSSELTTRIGDPTGPISQLVAALRREEPQALRAVGRAADYLGVGMANVVNTVDPDTVVLGGVYAPLAPWLVERFTEALHRQTIAARWVPPRVAVSELGSDAAVRGAAGLGIEAVINDPARVTRLGAEEPSALSG</sequence>
<evidence type="ECO:0000313" key="3">
    <source>
        <dbReference type="Proteomes" id="UP000806528"/>
    </source>
</evidence>
<protein>
    <submittedName>
        <fullName evidence="2">ROK family transcriptional regulator</fullName>
    </submittedName>
</protein>
<dbReference type="InterPro" id="IPR043129">
    <property type="entry name" value="ATPase_NBD"/>
</dbReference>
<dbReference type="PANTHER" id="PTHR18964:SF149">
    <property type="entry name" value="BIFUNCTIONAL UDP-N-ACETYLGLUCOSAMINE 2-EPIMERASE_N-ACETYLMANNOSAMINE KINASE"/>
    <property type="match status" value="1"/>
</dbReference>
<dbReference type="RefSeq" id="WP_193121071.1">
    <property type="nucleotide sequence ID" value="NZ_JADBGI010000005.1"/>
</dbReference>
<dbReference type="Proteomes" id="UP000806528">
    <property type="component" value="Unassembled WGS sequence"/>
</dbReference>
<keyword evidence="3" id="KW-1185">Reference proteome</keyword>
<accession>A0ABR9P3U9</accession>
<comment type="caution">
    <text evidence="2">The sequence shown here is derived from an EMBL/GenBank/DDBJ whole genome shotgun (WGS) entry which is preliminary data.</text>
</comment>
<dbReference type="InterPro" id="IPR000600">
    <property type="entry name" value="ROK"/>
</dbReference>
<dbReference type="InterPro" id="IPR036390">
    <property type="entry name" value="WH_DNA-bd_sf"/>
</dbReference>
<organism evidence="2 3">
    <name type="scientific">Nocardiopsis coralli</name>
    <dbReference type="NCBI Taxonomy" id="2772213"/>
    <lineage>
        <taxon>Bacteria</taxon>
        <taxon>Bacillati</taxon>
        <taxon>Actinomycetota</taxon>
        <taxon>Actinomycetes</taxon>
        <taxon>Streptosporangiales</taxon>
        <taxon>Nocardiopsidaceae</taxon>
        <taxon>Nocardiopsis</taxon>
    </lineage>
</organism>
<evidence type="ECO:0000313" key="2">
    <source>
        <dbReference type="EMBL" id="MBE2998415.1"/>
    </source>
</evidence>
<dbReference type="Gene3D" id="1.10.10.10">
    <property type="entry name" value="Winged helix-like DNA-binding domain superfamily/Winged helix DNA-binding domain"/>
    <property type="match status" value="1"/>
</dbReference>
<dbReference type="SUPFAM" id="SSF53067">
    <property type="entry name" value="Actin-like ATPase domain"/>
    <property type="match status" value="1"/>
</dbReference>
<evidence type="ECO:0000256" key="1">
    <source>
        <dbReference type="ARBA" id="ARBA00006479"/>
    </source>
</evidence>
<name>A0ABR9P3U9_9ACTN</name>
<dbReference type="PANTHER" id="PTHR18964">
    <property type="entry name" value="ROK (REPRESSOR, ORF, KINASE) FAMILY"/>
    <property type="match status" value="1"/>
</dbReference>
<dbReference type="InterPro" id="IPR036388">
    <property type="entry name" value="WH-like_DNA-bd_sf"/>
</dbReference>
<dbReference type="SUPFAM" id="SSF46785">
    <property type="entry name" value="Winged helix' DNA-binding domain"/>
    <property type="match status" value="1"/>
</dbReference>
<dbReference type="Pfam" id="PF00480">
    <property type="entry name" value="ROK"/>
    <property type="match status" value="1"/>
</dbReference>
<proteinExistence type="inferred from homology"/>
<reference evidence="2 3" key="1">
    <citation type="submission" date="2020-09" db="EMBL/GenBank/DDBJ databases">
        <title>Diversity and distribution of actinomycetes associated with coral in the coast of Hainan.</title>
        <authorList>
            <person name="Li F."/>
        </authorList>
    </citation>
    <scope>NUCLEOTIDE SEQUENCE [LARGE SCALE GENOMIC DNA]</scope>
    <source>
        <strain evidence="2 3">HNM0947</strain>
    </source>
</reference>
<dbReference type="CDD" id="cd24076">
    <property type="entry name" value="ASKHA_ATPase_ROK_BsXylR-like"/>
    <property type="match status" value="1"/>
</dbReference>
<gene>
    <name evidence="2" type="ORF">IDM40_06800</name>
</gene>
<dbReference type="Gene3D" id="3.30.420.40">
    <property type="match status" value="2"/>
</dbReference>
<comment type="similarity">
    <text evidence="1">Belongs to the ROK (NagC/XylR) family.</text>
</comment>